<dbReference type="HOGENOM" id="CLU_098845_0_0_1"/>
<reference evidence="1 2" key="1">
    <citation type="journal article" date="2006" name="Nature">
        <title>Global trends of whole-genome duplications revealed by the ciliate Paramecium tetraurelia.</title>
        <authorList>
            <consortium name="Genoscope"/>
            <person name="Aury J.-M."/>
            <person name="Jaillon O."/>
            <person name="Duret L."/>
            <person name="Noel B."/>
            <person name="Jubin C."/>
            <person name="Porcel B.M."/>
            <person name="Segurens B."/>
            <person name="Daubin V."/>
            <person name="Anthouard V."/>
            <person name="Aiach N."/>
            <person name="Arnaiz O."/>
            <person name="Billaut A."/>
            <person name="Beisson J."/>
            <person name="Blanc I."/>
            <person name="Bouhouche K."/>
            <person name="Camara F."/>
            <person name="Duharcourt S."/>
            <person name="Guigo R."/>
            <person name="Gogendeau D."/>
            <person name="Katinka M."/>
            <person name="Keller A.-M."/>
            <person name="Kissmehl R."/>
            <person name="Klotz C."/>
            <person name="Koll F."/>
            <person name="Le Moue A."/>
            <person name="Lepere C."/>
            <person name="Malinsky S."/>
            <person name="Nowacki M."/>
            <person name="Nowak J.K."/>
            <person name="Plattner H."/>
            <person name="Poulain J."/>
            <person name="Ruiz F."/>
            <person name="Serrano V."/>
            <person name="Zagulski M."/>
            <person name="Dessen P."/>
            <person name="Betermier M."/>
            <person name="Weissenbach J."/>
            <person name="Scarpelli C."/>
            <person name="Schachter V."/>
            <person name="Sperling L."/>
            <person name="Meyer E."/>
            <person name="Cohen J."/>
            <person name="Wincker P."/>
        </authorList>
    </citation>
    <scope>NUCLEOTIDE SEQUENCE [LARGE SCALE GENOMIC DNA]</scope>
    <source>
        <strain evidence="1 2">Stock d4-2</strain>
    </source>
</reference>
<name>A0BZ51_PARTE</name>
<dbReference type="InParanoid" id="A0BZ51"/>
<dbReference type="RefSeq" id="XP_001431216.1">
    <property type="nucleotide sequence ID" value="XM_001431179.1"/>
</dbReference>
<accession>A0BZ51</accession>
<dbReference type="OrthoDB" id="284242at2759"/>
<keyword evidence="2" id="KW-1185">Reference proteome</keyword>
<protein>
    <submittedName>
        <fullName evidence="1">Uncharacterized protein</fullName>
    </submittedName>
</protein>
<sequence>MFSEATKEAKQDQLVPQLNQTPSSTFFVYNCYIPVVQDFMNQPPTLQVRNSSKFVLSILGESFPQILKQTDSLQMGHLGGGMSIPSFQFGASTPFINAEDVMRNVQPQTTQNHFASFILNEQLKPQNQPQKNRIIEGTQIMCDIEIVLISRYFDMKATVFCSPNNKYNLKDDTSISNSEWLKDRMSYRYKKPIKESFCDMIEVIQKEGEANMKGIIQPVKFQQNGFDSIERQVPKSVKVEKPFSLFILEIQQLISSFLFNTY</sequence>
<dbReference type="KEGG" id="ptm:GSPATT00033671001"/>
<dbReference type="Proteomes" id="UP000000600">
    <property type="component" value="Unassembled WGS sequence"/>
</dbReference>
<gene>
    <name evidence="1" type="ORF">GSPATT00033671001</name>
</gene>
<dbReference type="EMBL" id="CT868028">
    <property type="protein sequence ID" value="CAK63818.1"/>
    <property type="molecule type" value="Genomic_DNA"/>
</dbReference>
<proteinExistence type="predicted"/>
<evidence type="ECO:0000313" key="2">
    <source>
        <dbReference type="Proteomes" id="UP000000600"/>
    </source>
</evidence>
<organism evidence="1 2">
    <name type="scientific">Paramecium tetraurelia</name>
    <dbReference type="NCBI Taxonomy" id="5888"/>
    <lineage>
        <taxon>Eukaryota</taxon>
        <taxon>Sar</taxon>
        <taxon>Alveolata</taxon>
        <taxon>Ciliophora</taxon>
        <taxon>Intramacronucleata</taxon>
        <taxon>Oligohymenophorea</taxon>
        <taxon>Peniculida</taxon>
        <taxon>Parameciidae</taxon>
        <taxon>Paramecium</taxon>
    </lineage>
</organism>
<dbReference type="AlphaFoldDB" id="A0BZ51"/>
<evidence type="ECO:0000313" key="1">
    <source>
        <dbReference type="EMBL" id="CAK63818.1"/>
    </source>
</evidence>
<dbReference type="GeneID" id="5017000"/>
<dbReference type="OMA" id="QIMCDIE"/>